<protein>
    <submittedName>
        <fullName evidence="2">Uncharacterized protein</fullName>
    </submittedName>
</protein>
<name>A0A2U3DT41_PURLI</name>
<feature type="region of interest" description="Disordered" evidence="1">
    <location>
        <begin position="51"/>
        <end position="77"/>
    </location>
</feature>
<proteinExistence type="predicted"/>
<sequence length="133" mass="15017">MPRSDALGIKALWPDCCRAARLKLDPPRPVMRPGGTAVARLNSLNLFSSIMSSNRPKSRKKKNNKTSQDRQRPNDAATQVAWSMFPDLHGDVEKALLDELLFYTFHDEDNDDDCIGDHDTNIMAEPMYVKEGQ</sequence>
<accession>A0A2U3DT41</accession>
<gene>
    <name evidence="2" type="ORF">PCL_07032</name>
</gene>
<reference evidence="2 3" key="1">
    <citation type="journal article" date="2016" name="Front. Microbiol.">
        <title>Genome and transcriptome sequences reveal the specific parasitism of the nematophagous Purpureocillium lilacinum 36-1.</title>
        <authorList>
            <person name="Xie J."/>
            <person name="Li S."/>
            <person name="Mo C."/>
            <person name="Xiao X."/>
            <person name="Peng D."/>
            <person name="Wang G."/>
            <person name="Xiao Y."/>
        </authorList>
    </citation>
    <scope>NUCLEOTIDE SEQUENCE [LARGE SCALE GENOMIC DNA]</scope>
    <source>
        <strain evidence="2 3">36-1</strain>
    </source>
</reference>
<organism evidence="2 3">
    <name type="scientific">Purpureocillium lilacinum</name>
    <name type="common">Paecilomyces lilacinus</name>
    <dbReference type="NCBI Taxonomy" id="33203"/>
    <lineage>
        <taxon>Eukaryota</taxon>
        <taxon>Fungi</taxon>
        <taxon>Dikarya</taxon>
        <taxon>Ascomycota</taxon>
        <taxon>Pezizomycotina</taxon>
        <taxon>Sordariomycetes</taxon>
        <taxon>Hypocreomycetidae</taxon>
        <taxon>Hypocreales</taxon>
        <taxon>Ophiocordycipitaceae</taxon>
        <taxon>Purpureocillium</taxon>
    </lineage>
</organism>
<evidence type="ECO:0000313" key="3">
    <source>
        <dbReference type="Proteomes" id="UP000245956"/>
    </source>
</evidence>
<dbReference type="EMBL" id="LCWV01000033">
    <property type="protein sequence ID" value="PWI65431.1"/>
    <property type="molecule type" value="Genomic_DNA"/>
</dbReference>
<evidence type="ECO:0000313" key="2">
    <source>
        <dbReference type="EMBL" id="PWI65431.1"/>
    </source>
</evidence>
<dbReference type="AlphaFoldDB" id="A0A2U3DT41"/>
<dbReference type="Proteomes" id="UP000245956">
    <property type="component" value="Unassembled WGS sequence"/>
</dbReference>
<comment type="caution">
    <text evidence="2">The sequence shown here is derived from an EMBL/GenBank/DDBJ whole genome shotgun (WGS) entry which is preliminary data.</text>
</comment>
<evidence type="ECO:0000256" key="1">
    <source>
        <dbReference type="SAM" id="MobiDB-lite"/>
    </source>
</evidence>